<dbReference type="RefSeq" id="WP_119341677.1">
    <property type="nucleotide sequence ID" value="NZ_BJXL01000084.1"/>
</dbReference>
<dbReference type="SUPFAM" id="SSF52540">
    <property type="entry name" value="P-loop containing nucleoside triphosphate hydrolases"/>
    <property type="match status" value="1"/>
</dbReference>
<evidence type="ECO:0000313" key="6">
    <source>
        <dbReference type="EMBL" id="GEM84218.1"/>
    </source>
</evidence>
<dbReference type="InterPro" id="IPR027417">
    <property type="entry name" value="P-loop_NTPase"/>
</dbReference>
<dbReference type="EMBL" id="BJXL01000084">
    <property type="protein sequence ID" value="GEM84218.1"/>
    <property type="molecule type" value="Genomic_DNA"/>
</dbReference>
<sequence>MLIEAQAVAKRYGRDWVLRDLDFQLAKHEAVALVGPNGVGKTTLLRVLAGLVRPTQGSIKLVGRVGFLANPPAFHRHFSGAENLHYALRLDGRADDRAEIDRALKQVGLPHDKPVLSYSSGMKKRLAMARLRLQNPDIWLLDEPEAALDVQGRGLLEDLVNFARASGGVVIATHDKSWLSLVDRVVELRAT</sequence>
<dbReference type="Pfam" id="PF00005">
    <property type="entry name" value="ABC_tran"/>
    <property type="match status" value="1"/>
</dbReference>
<dbReference type="InterPro" id="IPR051782">
    <property type="entry name" value="ABC_Transporter_VariousFunc"/>
</dbReference>
<dbReference type="PROSITE" id="PS50893">
    <property type="entry name" value="ABC_TRANSPORTER_2"/>
    <property type="match status" value="1"/>
</dbReference>
<dbReference type="Gene3D" id="3.40.50.300">
    <property type="entry name" value="P-loop containing nucleotide triphosphate hydrolases"/>
    <property type="match status" value="1"/>
</dbReference>
<evidence type="ECO:0000256" key="2">
    <source>
        <dbReference type="ARBA" id="ARBA00022741"/>
    </source>
</evidence>
<dbReference type="InterPro" id="IPR005895">
    <property type="entry name" value="ABC_transptr_haem_export_CcmA"/>
</dbReference>
<dbReference type="AlphaFoldDB" id="A0A511R3N7"/>
<feature type="domain" description="ABC transporter" evidence="5">
    <location>
        <begin position="3"/>
        <end position="190"/>
    </location>
</feature>
<evidence type="ECO:0000313" key="7">
    <source>
        <dbReference type="Proteomes" id="UP000321197"/>
    </source>
</evidence>
<dbReference type="NCBIfam" id="TIGR01189">
    <property type="entry name" value="ccmA"/>
    <property type="match status" value="1"/>
</dbReference>
<keyword evidence="3" id="KW-0201">Cytochrome c-type biogenesis</keyword>
<reference evidence="6 7" key="1">
    <citation type="submission" date="2019-07" db="EMBL/GenBank/DDBJ databases">
        <title>Whole genome shotgun sequence of Meiothermus hypogaeus NBRC 106114.</title>
        <authorList>
            <person name="Hosoyama A."/>
            <person name="Uohara A."/>
            <person name="Ohji S."/>
            <person name="Ichikawa N."/>
        </authorList>
    </citation>
    <scope>NUCLEOTIDE SEQUENCE [LARGE SCALE GENOMIC DNA]</scope>
    <source>
        <strain evidence="6 7">NBRC 106114</strain>
    </source>
</reference>
<dbReference type="GO" id="GO:0017004">
    <property type="term" value="P:cytochrome complex assembly"/>
    <property type="evidence" value="ECO:0007669"/>
    <property type="project" value="UniProtKB-KW"/>
</dbReference>
<dbReference type="InterPro" id="IPR003593">
    <property type="entry name" value="AAA+_ATPase"/>
</dbReference>
<evidence type="ECO:0000256" key="3">
    <source>
        <dbReference type="ARBA" id="ARBA00022748"/>
    </source>
</evidence>
<dbReference type="CDD" id="cd03230">
    <property type="entry name" value="ABC_DR_subfamily_A"/>
    <property type="match status" value="1"/>
</dbReference>
<evidence type="ECO:0000256" key="1">
    <source>
        <dbReference type="ARBA" id="ARBA00022448"/>
    </source>
</evidence>
<keyword evidence="2" id="KW-0547">Nucleotide-binding</keyword>
<gene>
    <name evidence="6" type="ORF">MHY01S_23840</name>
</gene>
<dbReference type="Proteomes" id="UP000321197">
    <property type="component" value="Unassembled WGS sequence"/>
</dbReference>
<keyword evidence="1" id="KW-0813">Transport</keyword>
<dbReference type="OrthoDB" id="9809205at2"/>
<dbReference type="PANTHER" id="PTHR42939">
    <property type="entry name" value="ABC TRANSPORTER ATP-BINDING PROTEIN ALBC-RELATED"/>
    <property type="match status" value="1"/>
</dbReference>
<organism evidence="6 7">
    <name type="scientific">Meiothermus hypogaeus NBRC 106114</name>
    <dbReference type="NCBI Taxonomy" id="1227553"/>
    <lineage>
        <taxon>Bacteria</taxon>
        <taxon>Thermotogati</taxon>
        <taxon>Deinococcota</taxon>
        <taxon>Deinococci</taxon>
        <taxon>Thermales</taxon>
        <taxon>Thermaceae</taxon>
        <taxon>Meiothermus</taxon>
    </lineage>
</organism>
<evidence type="ECO:0000259" key="5">
    <source>
        <dbReference type="PROSITE" id="PS50893"/>
    </source>
</evidence>
<keyword evidence="4 6" id="KW-0067">ATP-binding</keyword>
<comment type="caution">
    <text evidence="6">The sequence shown here is derived from an EMBL/GenBank/DDBJ whole genome shotgun (WGS) entry which is preliminary data.</text>
</comment>
<proteinExistence type="predicted"/>
<dbReference type="GO" id="GO:0005524">
    <property type="term" value="F:ATP binding"/>
    <property type="evidence" value="ECO:0007669"/>
    <property type="project" value="UniProtKB-KW"/>
</dbReference>
<protein>
    <submittedName>
        <fullName evidence="6">ABC transporter ATP-binding protein</fullName>
    </submittedName>
</protein>
<dbReference type="SMART" id="SM00382">
    <property type="entry name" value="AAA"/>
    <property type="match status" value="1"/>
</dbReference>
<dbReference type="GO" id="GO:0022857">
    <property type="term" value="F:transmembrane transporter activity"/>
    <property type="evidence" value="ECO:0007669"/>
    <property type="project" value="InterPro"/>
</dbReference>
<evidence type="ECO:0000256" key="4">
    <source>
        <dbReference type="ARBA" id="ARBA00022840"/>
    </source>
</evidence>
<dbReference type="InterPro" id="IPR003439">
    <property type="entry name" value="ABC_transporter-like_ATP-bd"/>
</dbReference>
<accession>A0A511R3N7</accession>
<dbReference type="PANTHER" id="PTHR42939:SF1">
    <property type="entry name" value="ABC TRANSPORTER ATP-BINDING PROTEIN ALBC-RELATED"/>
    <property type="match status" value="1"/>
</dbReference>
<name>A0A511R3N7_9DEIN</name>
<dbReference type="GO" id="GO:0016887">
    <property type="term" value="F:ATP hydrolysis activity"/>
    <property type="evidence" value="ECO:0007669"/>
    <property type="project" value="InterPro"/>
</dbReference>